<dbReference type="HOGENOM" id="CLU_2228207_0_0_1"/>
<organism evidence="2">
    <name type="scientific">Albugo laibachii Nc14</name>
    <dbReference type="NCBI Taxonomy" id="890382"/>
    <lineage>
        <taxon>Eukaryota</taxon>
        <taxon>Sar</taxon>
        <taxon>Stramenopiles</taxon>
        <taxon>Oomycota</taxon>
        <taxon>Peronosporomycetes</taxon>
        <taxon>Albuginales</taxon>
        <taxon>Albuginaceae</taxon>
        <taxon>Albugo</taxon>
    </lineage>
</organism>
<evidence type="ECO:0000313" key="2">
    <source>
        <dbReference type="EMBL" id="CCA24020.1"/>
    </source>
</evidence>
<dbReference type="Pfam" id="PF18036">
    <property type="entry name" value="Ubiquitin_4"/>
    <property type="match status" value="1"/>
</dbReference>
<evidence type="ECO:0000259" key="1">
    <source>
        <dbReference type="Pfam" id="PF18036"/>
    </source>
</evidence>
<name>F0WRQ5_9STRA</name>
<proteinExistence type="predicted"/>
<reference evidence="2" key="2">
    <citation type="submission" date="2011-02" db="EMBL/GenBank/DDBJ databases">
        <authorList>
            <person name="MacLean D."/>
        </authorList>
    </citation>
    <scope>NUCLEOTIDE SEQUENCE</scope>
</reference>
<accession>F0WRQ5</accession>
<dbReference type="EMBL" id="FR824263">
    <property type="protein sequence ID" value="CCA24020.1"/>
    <property type="molecule type" value="Genomic_DNA"/>
</dbReference>
<gene>
    <name evidence="2" type="primary">AlNc14C218G9051</name>
    <name evidence="2" type="ORF">ALNC14_101640</name>
</gene>
<dbReference type="AlphaFoldDB" id="F0WRQ5"/>
<protein>
    <submittedName>
        <fullName evidence="2">AlNc14C218G9051 protein</fullName>
    </submittedName>
</protein>
<dbReference type="InterPro" id="IPR040610">
    <property type="entry name" value="SNRNP25_ubiquitin"/>
</dbReference>
<dbReference type="Gene3D" id="3.10.20.90">
    <property type="entry name" value="Phosphatidylinositol 3-kinase Catalytic Subunit, Chain A, domain 1"/>
    <property type="match status" value="1"/>
</dbReference>
<reference evidence="2" key="1">
    <citation type="journal article" date="2011" name="PLoS Biol.">
        <title>Gene gain and loss during evolution of obligate parasitism in the white rust pathogen of Arabidopsis thaliana.</title>
        <authorList>
            <person name="Kemen E."/>
            <person name="Gardiner A."/>
            <person name="Schultz-Larsen T."/>
            <person name="Kemen A.C."/>
            <person name="Balmuth A.L."/>
            <person name="Robert-Seilaniantz A."/>
            <person name="Bailey K."/>
            <person name="Holub E."/>
            <person name="Studholme D.J."/>
            <person name="Maclean D."/>
            <person name="Jones J.D."/>
        </authorList>
    </citation>
    <scope>NUCLEOTIDE SEQUENCE</scope>
</reference>
<sequence length="106" mass="12441">MYPHKALQLRIQCLDGSCIDVAIPRKCSFYQLRQLLQYQYVGDGGKRQISWRYIWKNFSIRSDTSDQFEVLFANCSNKIVTKFGVQTGMTLHFAPVDKWKSQRSKK</sequence>
<feature type="domain" description="SNRNP25 ubiquitin-like" evidence="1">
    <location>
        <begin position="8"/>
        <end position="94"/>
    </location>
</feature>